<keyword evidence="9" id="KW-0963">Cytoplasm</keyword>
<feature type="binding site" evidence="9">
    <location>
        <position position="268"/>
    </location>
    <ligand>
        <name>K(+)</name>
        <dbReference type="ChEBI" id="CHEBI:29103"/>
    </ligand>
</feature>
<feature type="binding site" evidence="9">
    <location>
        <begin position="43"/>
        <end position="47"/>
    </location>
    <ligand>
        <name>substrate</name>
    </ligand>
</feature>
<comment type="catalytic activity">
    <reaction evidence="9">
        <text>D-ribose + ATP = D-ribose 5-phosphate + ADP + H(+)</text>
        <dbReference type="Rhea" id="RHEA:13697"/>
        <dbReference type="ChEBI" id="CHEBI:15378"/>
        <dbReference type="ChEBI" id="CHEBI:30616"/>
        <dbReference type="ChEBI" id="CHEBI:47013"/>
        <dbReference type="ChEBI" id="CHEBI:78346"/>
        <dbReference type="ChEBI" id="CHEBI:456216"/>
        <dbReference type="EC" id="2.7.1.15"/>
    </reaction>
</comment>
<evidence type="ECO:0000256" key="7">
    <source>
        <dbReference type="ARBA" id="ARBA00022958"/>
    </source>
</evidence>
<dbReference type="PANTHER" id="PTHR10584">
    <property type="entry name" value="SUGAR KINASE"/>
    <property type="match status" value="1"/>
</dbReference>
<comment type="caution">
    <text evidence="12">The sequence shown here is derived from an EMBL/GenBank/DDBJ whole genome shotgun (WGS) entry which is preliminary data.</text>
</comment>
<feature type="binding site" evidence="9">
    <location>
        <position position="266"/>
    </location>
    <ligand>
        <name>K(+)</name>
        <dbReference type="ChEBI" id="CHEBI:29103"/>
    </ligand>
</feature>
<keyword evidence="7 9" id="KW-0630">Potassium</keyword>
<dbReference type="PANTHER" id="PTHR10584:SF166">
    <property type="entry name" value="RIBOKINASE"/>
    <property type="match status" value="1"/>
</dbReference>
<feature type="binding site" evidence="9">
    <location>
        <position position="229"/>
    </location>
    <ligand>
        <name>K(+)</name>
        <dbReference type="ChEBI" id="CHEBI:29103"/>
    </ligand>
</feature>
<feature type="active site" description="Proton acceptor" evidence="9">
    <location>
        <position position="233"/>
    </location>
</feature>
<dbReference type="InterPro" id="IPR029056">
    <property type="entry name" value="Ribokinase-like"/>
</dbReference>
<feature type="region of interest" description="Disordered" evidence="10">
    <location>
        <begin position="264"/>
        <end position="283"/>
    </location>
</feature>
<evidence type="ECO:0000256" key="1">
    <source>
        <dbReference type="ARBA" id="ARBA00022679"/>
    </source>
</evidence>
<dbReference type="RefSeq" id="WP_345219664.1">
    <property type="nucleotide sequence ID" value="NZ_BAAAXE010000002.1"/>
</dbReference>
<dbReference type="CDD" id="cd01174">
    <property type="entry name" value="ribokinase"/>
    <property type="match status" value="1"/>
</dbReference>
<evidence type="ECO:0000256" key="9">
    <source>
        <dbReference type="HAMAP-Rule" id="MF_01987"/>
    </source>
</evidence>
<feature type="binding site" evidence="9">
    <location>
        <position position="263"/>
    </location>
    <ligand>
        <name>K(+)</name>
        <dbReference type="ChEBI" id="CHEBI:29103"/>
    </ligand>
</feature>
<evidence type="ECO:0000313" key="12">
    <source>
        <dbReference type="EMBL" id="MFB9522988.1"/>
    </source>
</evidence>
<keyword evidence="5 9" id="KW-0067">ATP-binding</keyword>
<dbReference type="InterPro" id="IPR011877">
    <property type="entry name" value="Ribokinase"/>
</dbReference>
<keyword evidence="2 9" id="KW-0479">Metal-binding</keyword>
<comment type="function">
    <text evidence="9">Catalyzes the phosphorylation of ribose at O-5 in a reaction requiring ATP and magnesium. The resulting D-ribose-5-phosphate can then be used either for sythesis of nucleotides, histidine, and tryptophan, or as a component of the pentose phosphate pathway.</text>
</comment>
<feature type="binding site" evidence="9">
    <location>
        <position position="188"/>
    </location>
    <ligand>
        <name>ATP</name>
        <dbReference type="ChEBI" id="CHEBI:30616"/>
    </ligand>
</feature>
<dbReference type="Proteomes" id="UP001589718">
    <property type="component" value="Unassembled WGS sequence"/>
</dbReference>
<dbReference type="HAMAP" id="MF_01987">
    <property type="entry name" value="Ribokinase"/>
    <property type="match status" value="1"/>
</dbReference>
<comment type="cofactor">
    <cofactor evidence="9">
        <name>Mg(2+)</name>
        <dbReference type="ChEBI" id="CHEBI:18420"/>
    </cofactor>
    <text evidence="9">Requires a divalent cation, most likely magnesium in vivo, as an electrophilic catalyst to aid phosphoryl group transfer. It is the chelate of the metal and the nucleotide that is the actual substrate.</text>
</comment>
<sequence length="283" mass="28700">MHDQQPTVVVLGSLNIDLVTRVPRHPGAGETVLGSGLTVLPGGKGANQAVAAARAGARVRMLGRVGKDDGGRRYLAALDADGVDTRDVVPTPGEPTGQAHICVDDLGENTIVVIAGANGAVTPADVERAADVIAEADVLLLQLETPLPAVVRAAELADRSGVRVVLNASPVAEVPSRLLRLADPVIVNEHEYEALGEDAGSVCVTLGGRGARWGEHEAVPPSVEVVDTTGAGDCFAGTLAARIAGGEPPAEALRAAVTAGARATTWHGAQGRSLDAPSSPPLP</sequence>
<feature type="domain" description="Carbohydrate kinase PfkB" evidence="11">
    <location>
        <begin position="7"/>
        <end position="271"/>
    </location>
</feature>
<feature type="binding site" evidence="9">
    <location>
        <position position="233"/>
    </location>
    <ligand>
        <name>substrate</name>
    </ligand>
</feature>
<dbReference type="EC" id="2.7.1.15" evidence="9"/>
<evidence type="ECO:0000256" key="8">
    <source>
        <dbReference type="ARBA" id="ARBA00023277"/>
    </source>
</evidence>
<name>A0ABV5PIY4_STRCM</name>
<comment type="activity regulation">
    <text evidence="9">Activated by a monovalent cation that binds near, but not in, the active site. The most likely occupant of the site in vivo is potassium. Ion binding induces a conformational change that may alter substrate affinity.</text>
</comment>
<feature type="binding site" evidence="9">
    <location>
        <position position="144"/>
    </location>
    <ligand>
        <name>substrate</name>
    </ligand>
</feature>
<dbReference type="EMBL" id="JBHMCR010000016">
    <property type="protein sequence ID" value="MFB9522988.1"/>
    <property type="molecule type" value="Genomic_DNA"/>
</dbReference>
<evidence type="ECO:0000256" key="2">
    <source>
        <dbReference type="ARBA" id="ARBA00022723"/>
    </source>
</evidence>
<feature type="binding site" evidence="9">
    <location>
        <begin position="205"/>
        <end position="210"/>
    </location>
    <ligand>
        <name>ATP</name>
        <dbReference type="ChEBI" id="CHEBI:30616"/>
    </ligand>
</feature>
<evidence type="ECO:0000256" key="6">
    <source>
        <dbReference type="ARBA" id="ARBA00022842"/>
    </source>
</evidence>
<keyword evidence="3 9" id="KW-0547">Nucleotide-binding</keyword>
<evidence type="ECO:0000256" key="10">
    <source>
        <dbReference type="SAM" id="MobiDB-lite"/>
    </source>
</evidence>
<keyword evidence="6 9" id="KW-0460">Magnesium</keyword>
<comment type="caution">
    <text evidence="9">Lacks conserved residue(s) required for the propagation of feature annotation.</text>
</comment>
<evidence type="ECO:0000256" key="4">
    <source>
        <dbReference type="ARBA" id="ARBA00022777"/>
    </source>
</evidence>
<dbReference type="Gene3D" id="3.40.1190.20">
    <property type="match status" value="1"/>
</dbReference>
<evidence type="ECO:0000259" key="11">
    <source>
        <dbReference type="Pfam" id="PF00294"/>
    </source>
</evidence>
<keyword evidence="1 9" id="KW-0808">Transferase</keyword>
<keyword evidence="13" id="KW-1185">Reference proteome</keyword>
<dbReference type="Pfam" id="PF00294">
    <property type="entry name" value="PfkB"/>
    <property type="match status" value="1"/>
</dbReference>
<proteinExistence type="inferred from homology"/>
<evidence type="ECO:0000313" key="13">
    <source>
        <dbReference type="Proteomes" id="UP001589718"/>
    </source>
</evidence>
<gene>
    <name evidence="9" type="primary">rbsK</name>
    <name evidence="12" type="ORF">ACFFTU_23870</name>
</gene>
<organism evidence="12 13">
    <name type="scientific">Streptomyces cremeus</name>
    <dbReference type="NCBI Taxonomy" id="66881"/>
    <lineage>
        <taxon>Bacteria</taxon>
        <taxon>Bacillati</taxon>
        <taxon>Actinomycetota</taxon>
        <taxon>Actinomycetes</taxon>
        <taxon>Kitasatosporales</taxon>
        <taxon>Streptomycetaceae</taxon>
        <taxon>Streptomyces</taxon>
    </lineage>
</organism>
<comment type="pathway">
    <text evidence="9">Carbohydrate metabolism; D-ribose degradation; D-ribose 5-phosphate from beta-D-ribopyranose: step 2/2.</text>
</comment>
<evidence type="ECO:0000256" key="3">
    <source>
        <dbReference type="ARBA" id="ARBA00022741"/>
    </source>
</evidence>
<dbReference type="PRINTS" id="PR00990">
    <property type="entry name" value="RIBOKINASE"/>
</dbReference>
<feature type="binding site" evidence="9">
    <location>
        <begin position="232"/>
        <end position="233"/>
    </location>
    <ligand>
        <name>ATP</name>
        <dbReference type="ChEBI" id="CHEBI:30616"/>
    </ligand>
</feature>
<dbReference type="GO" id="GO:0004747">
    <property type="term" value="F:ribokinase activity"/>
    <property type="evidence" value="ECO:0007669"/>
    <property type="project" value="UniProtKB-EC"/>
</dbReference>
<dbReference type="InterPro" id="IPR011611">
    <property type="entry name" value="PfkB_dom"/>
</dbReference>
<comment type="subunit">
    <text evidence="9">Homodimer.</text>
</comment>
<feature type="binding site" evidence="9">
    <location>
        <begin position="15"/>
        <end position="17"/>
    </location>
    <ligand>
        <name>substrate</name>
    </ligand>
</feature>
<accession>A0ABV5PIY4</accession>
<feature type="binding site" evidence="9">
    <location>
        <position position="227"/>
    </location>
    <ligand>
        <name>K(+)</name>
        <dbReference type="ChEBI" id="CHEBI:29103"/>
    </ligand>
</feature>
<protein>
    <recommendedName>
        <fullName evidence="9">Ribokinase</fullName>
        <shortName evidence="9">RK</shortName>
        <ecNumber evidence="9">2.7.1.15</ecNumber>
    </recommendedName>
</protein>
<keyword evidence="8 9" id="KW-0119">Carbohydrate metabolism</keyword>
<comment type="similarity">
    <text evidence="9">Belongs to the carbohydrate kinase PfkB family. Ribokinase subfamily.</text>
</comment>
<comment type="subcellular location">
    <subcellularLocation>
        <location evidence="9">Cytoplasm</location>
    </subcellularLocation>
</comment>
<reference evidence="12 13" key="1">
    <citation type="submission" date="2024-09" db="EMBL/GenBank/DDBJ databases">
        <authorList>
            <person name="Sun Q."/>
            <person name="Mori K."/>
        </authorList>
    </citation>
    <scope>NUCLEOTIDE SEQUENCE [LARGE SCALE GENOMIC DNA]</scope>
    <source>
        <strain evidence="12 13">JCM 4362</strain>
    </source>
</reference>
<keyword evidence="4 9" id="KW-0418">Kinase</keyword>
<dbReference type="InterPro" id="IPR002139">
    <property type="entry name" value="Ribo/fructo_kinase"/>
</dbReference>
<evidence type="ECO:0000256" key="5">
    <source>
        <dbReference type="ARBA" id="ARBA00022840"/>
    </source>
</evidence>
<dbReference type="SUPFAM" id="SSF53613">
    <property type="entry name" value="Ribokinase-like"/>
    <property type="match status" value="1"/>
</dbReference>